<dbReference type="InterPro" id="IPR017871">
    <property type="entry name" value="ABC_transporter-like_CS"/>
</dbReference>
<proteinExistence type="predicted"/>
<dbReference type="Gene3D" id="3.40.50.300">
    <property type="entry name" value="P-loop containing nucleotide triphosphate hydrolases"/>
    <property type="match status" value="1"/>
</dbReference>
<dbReference type="Pfam" id="PF00005">
    <property type="entry name" value="ABC_tran"/>
    <property type="match status" value="1"/>
</dbReference>
<dbReference type="SUPFAM" id="SSF50331">
    <property type="entry name" value="MOP-like"/>
    <property type="match status" value="1"/>
</dbReference>
<dbReference type="OrthoDB" id="9802264at2"/>
<keyword evidence="1" id="KW-0813">Transport</keyword>
<feature type="domain" description="ABC transporter" evidence="4">
    <location>
        <begin position="4"/>
        <end position="240"/>
    </location>
</feature>
<dbReference type="EMBL" id="AP018558">
    <property type="protein sequence ID" value="BBD78283.1"/>
    <property type="molecule type" value="Genomic_DNA"/>
</dbReference>
<dbReference type="PROSITE" id="PS00211">
    <property type="entry name" value="ABC_TRANSPORTER_1"/>
    <property type="match status" value="1"/>
</dbReference>
<dbReference type="RefSeq" id="WP_119335922.1">
    <property type="nucleotide sequence ID" value="NZ_AP018558.1"/>
</dbReference>
<dbReference type="InterPro" id="IPR008995">
    <property type="entry name" value="Mo/tungstate-bd_C_term_dom"/>
</dbReference>
<evidence type="ECO:0000313" key="5">
    <source>
        <dbReference type="EMBL" id="BBD78283.1"/>
    </source>
</evidence>
<evidence type="ECO:0000256" key="3">
    <source>
        <dbReference type="ARBA" id="ARBA00022840"/>
    </source>
</evidence>
<dbReference type="PROSITE" id="PS50893">
    <property type="entry name" value="ABC_TRANSPORTER_2"/>
    <property type="match status" value="1"/>
</dbReference>
<name>A0A2Z6E0K1_HYDTE</name>
<keyword evidence="2" id="KW-0547">Nucleotide-binding</keyword>
<evidence type="ECO:0000313" key="6">
    <source>
        <dbReference type="Proteomes" id="UP000262004"/>
    </source>
</evidence>
<sequence>MDGTETQTLTVAVDQREPIPLTGRLTVPAGKLVALVGPSGAGKSSLLRIVAGLLRPQHGVVKLGASCWLDTERRVWLPPEARHVGMLFQHYALMPHCSAEVNVAMALWRLPRRDRQRLARAWLERVGLPESHWHRLPNALSGGEQQRVALARALAAHPKVLLLDEPFSAVDALRRSELYALLATLRQELTMPIVMVTHDLMEARLLADEIAVIDRGELLQQGPTEHLYRSPRNARVAAILGIRNRFVGRWLGPDPLRPGWGRLEWRAHTERDDAPVIAVLPARDKGRIPLGQAVHWVVQNDALTLRTCDAPPCPGNPVRLAVTVTSVRSSGDFSLVEVALTASPQLCWQITLTGRERHRFQVGESAFLCLDPSWIHVMPIRRR</sequence>
<dbReference type="InterPro" id="IPR027417">
    <property type="entry name" value="P-loop_NTPase"/>
</dbReference>
<dbReference type="GO" id="GO:0016887">
    <property type="term" value="F:ATP hydrolysis activity"/>
    <property type="evidence" value="ECO:0007669"/>
    <property type="project" value="InterPro"/>
</dbReference>
<gene>
    <name evidence="5" type="ORF">HPTL_2029</name>
</gene>
<dbReference type="InterPro" id="IPR050093">
    <property type="entry name" value="ABC_SmlMolc_Importer"/>
</dbReference>
<dbReference type="SUPFAM" id="SSF52540">
    <property type="entry name" value="P-loop containing nucleoside triphosphate hydrolases"/>
    <property type="match status" value="1"/>
</dbReference>
<evidence type="ECO:0000259" key="4">
    <source>
        <dbReference type="PROSITE" id="PS50893"/>
    </source>
</evidence>
<protein>
    <submittedName>
        <fullName evidence="5">ABC transporter</fullName>
    </submittedName>
</protein>
<accession>A0A2Z6E0K1</accession>
<dbReference type="AlphaFoldDB" id="A0A2Z6E0K1"/>
<dbReference type="KEGG" id="htl:HPTL_2029"/>
<organism evidence="5 6">
    <name type="scientific">Hydrogenophilus thermoluteolus</name>
    <name type="common">Pseudomonas hydrogenothermophila</name>
    <dbReference type="NCBI Taxonomy" id="297"/>
    <lineage>
        <taxon>Bacteria</taxon>
        <taxon>Pseudomonadati</taxon>
        <taxon>Pseudomonadota</taxon>
        <taxon>Hydrogenophilia</taxon>
        <taxon>Hydrogenophilales</taxon>
        <taxon>Hydrogenophilaceae</taxon>
        <taxon>Hydrogenophilus</taxon>
    </lineage>
</organism>
<dbReference type="Proteomes" id="UP000262004">
    <property type="component" value="Chromosome"/>
</dbReference>
<dbReference type="InterPro" id="IPR003593">
    <property type="entry name" value="AAA+_ATPase"/>
</dbReference>
<evidence type="ECO:0000256" key="1">
    <source>
        <dbReference type="ARBA" id="ARBA00022448"/>
    </source>
</evidence>
<reference evidence="5 6" key="1">
    <citation type="submission" date="2018-04" db="EMBL/GenBank/DDBJ databases">
        <title>Complete genome sequence of Hydrogenophilus thermoluteolus TH-1.</title>
        <authorList>
            <person name="Arai H."/>
        </authorList>
    </citation>
    <scope>NUCLEOTIDE SEQUENCE [LARGE SCALE GENOMIC DNA]</scope>
    <source>
        <strain evidence="5 6">TH-1</strain>
    </source>
</reference>
<dbReference type="SMART" id="SM00382">
    <property type="entry name" value="AAA"/>
    <property type="match status" value="1"/>
</dbReference>
<evidence type="ECO:0000256" key="2">
    <source>
        <dbReference type="ARBA" id="ARBA00022741"/>
    </source>
</evidence>
<keyword evidence="6" id="KW-1185">Reference proteome</keyword>
<dbReference type="GO" id="GO:0005524">
    <property type="term" value="F:ATP binding"/>
    <property type="evidence" value="ECO:0007669"/>
    <property type="project" value="UniProtKB-KW"/>
</dbReference>
<dbReference type="PANTHER" id="PTHR42781">
    <property type="entry name" value="SPERMIDINE/PUTRESCINE IMPORT ATP-BINDING PROTEIN POTA"/>
    <property type="match status" value="1"/>
</dbReference>
<keyword evidence="3" id="KW-0067">ATP-binding</keyword>
<dbReference type="InterPro" id="IPR003439">
    <property type="entry name" value="ABC_transporter-like_ATP-bd"/>
</dbReference>
<dbReference type="PANTHER" id="PTHR42781:SF4">
    <property type="entry name" value="SPERMIDINE_PUTRESCINE IMPORT ATP-BINDING PROTEIN POTA"/>
    <property type="match status" value="1"/>
</dbReference>